<dbReference type="SUPFAM" id="SSF47598">
    <property type="entry name" value="Ribbon-helix-helix"/>
    <property type="match status" value="1"/>
</dbReference>
<organism evidence="2 3">
    <name type="scientific">Rhodocyclus gracilis</name>
    <dbReference type="NCBI Taxonomy" id="2929842"/>
    <lineage>
        <taxon>Bacteria</taxon>
        <taxon>Pseudomonadati</taxon>
        <taxon>Pseudomonadota</taxon>
        <taxon>Betaproteobacteria</taxon>
        <taxon>Rhodocyclales</taxon>
        <taxon>Rhodocyclaceae</taxon>
        <taxon>Rhodocyclus</taxon>
    </lineage>
</organism>
<protein>
    <submittedName>
        <fullName evidence="2">Ribbon-helix-helix protein, CopG family</fullName>
    </submittedName>
</protein>
<dbReference type="RefSeq" id="WP_167682716.1">
    <property type="nucleotide sequence ID" value="NZ_JAATWB010000013.1"/>
</dbReference>
<feature type="domain" description="CopG-like ribbon-helix-helix" evidence="1">
    <location>
        <begin position="15"/>
        <end position="54"/>
    </location>
</feature>
<keyword evidence="3" id="KW-1185">Reference proteome</keyword>
<evidence type="ECO:0000259" key="1">
    <source>
        <dbReference type="Pfam" id="PF07878"/>
    </source>
</evidence>
<dbReference type="Proteomes" id="UP000720344">
    <property type="component" value="Unassembled WGS sequence"/>
</dbReference>
<dbReference type="EMBL" id="JAATWB010000013">
    <property type="protein sequence ID" value="NJA90143.1"/>
    <property type="molecule type" value="Genomic_DNA"/>
</dbReference>
<dbReference type="CDD" id="cd21631">
    <property type="entry name" value="RHH_CopG_NikR-like"/>
    <property type="match status" value="1"/>
</dbReference>
<comment type="caution">
    <text evidence="2">The sequence shown here is derived from an EMBL/GenBank/DDBJ whole genome shotgun (WGS) entry which is preliminary data.</text>
</comment>
<reference evidence="3" key="1">
    <citation type="submission" date="2020-03" db="EMBL/GenBank/DDBJ databases">
        <title>Whole-genome sequence of the purple nonsulfur bacterium Rhodocyclus tenuis DSM112.</title>
        <authorList>
            <person name="Kyndt J.A."/>
            <person name="Meyer T.E."/>
        </authorList>
    </citation>
    <scope>NUCLEOTIDE SEQUENCE [LARGE SCALE GENOMIC DNA]</scope>
    <source>
        <strain evidence="3">DSM 112</strain>
    </source>
</reference>
<accession>A0ABX0WMI0</accession>
<proteinExistence type="predicted"/>
<sequence length="63" mass="7229">MTATEKQHSQTKDGTRASVTFPAGLYAELERIAEENKVSVAWVVRDAVEKYVEAQYPLFRRQQ</sequence>
<dbReference type="InterPro" id="IPR012869">
    <property type="entry name" value="RHH_5"/>
</dbReference>
<evidence type="ECO:0000313" key="2">
    <source>
        <dbReference type="EMBL" id="NJA90143.1"/>
    </source>
</evidence>
<gene>
    <name evidence="2" type="ORF">HCX48_13060</name>
</gene>
<dbReference type="Pfam" id="PF07878">
    <property type="entry name" value="RHH_5"/>
    <property type="match status" value="1"/>
</dbReference>
<dbReference type="InterPro" id="IPR010985">
    <property type="entry name" value="Ribbon_hlx_hlx"/>
</dbReference>
<name>A0ABX0WMI0_9RHOO</name>
<evidence type="ECO:0000313" key="3">
    <source>
        <dbReference type="Proteomes" id="UP000720344"/>
    </source>
</evidence>